<keyword evidence="2" id="KW-1185">Reference proteome</keyword>
<feature type="non-terminal residue" evidence="1">
    <location>
        <position position="96"/>
    </location>
</feature>
<dbReference type="Proteomes" id="UP001218218">
    <property type="component" value="Unassembled WGS sequence"/>
</dbReference>
<proteinExistence type="predicted"/>
<organism evidence="1 2">
    <name type="scientific">Mycena albidolilacea</name>
    <dbReference type="NCBI Taxonomy" id="1033008"/>
    <lineage>
        <taxon>Eukaryota</taxon>
        <taxon>Fungi</taxon>
        <taxon>Dikarya</taxon>
        <taxon>Basidiomycota</taxon>
        <taxon>Agaricomycotina</taxon>
        <taxon>Agaricomycetes</taxon>
        <taxon>Agaricomycetidae</taxon>
        <taxon>Agaricales</taxon>
        <taxon>Marasmiineae</taxon>
        <taxon>Mycenaceae</taxon>
        <taxon>Mycena</taxon>
    </lineage>
</organism>
<sequence>GKPVIVKWSWSPQTRTRESSIIEAATTRATVAGDTWVLNHLPIILHSQEVADTDSPALRLSRALQTKYELRDLRITVQEELTPIEGFKTAPELAEA</sequence>
<protein>
    <submittedName>
        <fullName evidence="1">Uncharacterized protein</fullName>
    </submittedName>
</protein>
<gene>
    <name evidence="1" type="ORF">DFH08DRAFT_659375</name>
</gene>
<evidence type="ECO:0000313" key="2">
    <source>
        <dbReference type="Proteomes" id="UP001218218"/>
    </source>
</evidence>
<dbReference type="EMBL" id="JARIHO010000028">
    <property type="protein sequence ID" value="KAJ7339086.1"/>
    <property type="molecule type" value="Genomic_DNA"/>
</dbReference>
<feature type="non-terminal residue" evidence="1">
    <location>
        <position position="1"/>
    </location>
</feature>
<reference evidence="1" key="1">
    <citation type="submission" date="2023-03" db="EMBL/GenBank/DDBJ databases">
        <title>Massive genome expansion in bonnet fungi (Mycena s.s.) driven by repeated elements and novel gene families across ecological guilds.</title>
        <authorList>
            <consortium name="Lawrence Berkeley National Laboratory"/>
            <person name="Harder C.B."/>
            <person name="Miyauchi S."/>
            <person name="Viragh M."/>
            <person name="Kuo A."/>
            <person name="Thoen E."/>
            <person name="Andreopoulos B."/>
            <person name="Lu D."/>
            <person name="Skrede I."/>
            <person name="Drula E."/>
            <person name="Henrissat B."/>
            <person name="Morin E."/>
            <person name="Kohler A."/>
            <person name="Barry K."/>
            <person name="LaButti K."/>
            <person name="Morin E."/>
            <person name="Salamov A."/>
            <person name="Lipzen A."/>
            <person name="Mereny Z."/>
            <person name="Hegedus B."/>
            <person name="Baldrian P."/>
            <person name="Stursova M."/>
            <person name="Weitz H."/>
            <person name="Taylor A."/>
            <person name="Grigoriev I.V."/>
            <person name="Nagy L.G."/>
            <person name="Martin F."/>
            <person name="Kauserud H."/>
        </authorList>
    </citation>
    <scope>NUCLEOTIDE SEQUENCE</scope>
    <source>
        <strain evidence="1">CBHHK002</strain>
    </source>
</reference>
<dbReference type="AlphaFoldDB" id="A0AAD6ZTH2"/>
<name>A0AAD6ZTH2_9AGAR</name>
<evidence type="ECO:0000313" key="1">
    <source>
        <dbReference type="EMBL" id="KAJ7339086.1"/>
    </source>
</evidence>
<comment type="caution">
    <text evidence="1">The sequence shown here is derived from an EMBL/GenBank/DDBJ whole genome shotgun (WGS) entry which is preliminary data.</text>
</comment>
<accession>A0AAD6ZTH2</accession>